<dbReference type="EMBL" id="CP033459">
    <property type="protein sequence ID" value="QFQ13013.1"/>
    <property type="molecule type" value="Genomic_DNA"/>
</dbReference>
<proteinExistence type="predicted"/>
<dbReference type="Proteomes" id="UP000249375">
    <property type="component" value="Chromosome"/>
</dbReference>
<dbReference type="KEGG" id="alq:C7Y71_008265"/>
<organism evidence="1 2">
    <name type="scientific">Pseudoprevotella muciniphila</name>
    <dbReference type="NCBI Taxonomy" id="2133944"/>
    <lineage>
        <taxon>Bacteria</taxon>
        <taxon>Pseudomonadati</taxon>
        <taxon>Bacteroidota</taxon>
        <taxon>Bacteroidia</taxon>
        <taxon>Bacteroidales</taxon>
        <taxon>Prevotellaceae</taxon>
        <taxon>Pseudoprevotella</taxon>
    </lineage>
</organism>
<accession>A0A5P8E7R6</accession>
<name>A0A5P8E7R6_9BACT</name>
<gene>
    <name evidence="1" type="ORF">C7Y71_008265</name>
</gene>
<evidence type="ECO:0000313" key="1">
    <source>
        <dbReference type="EMBL" id="QFQ13013.1"/>
    </source>
</evidence>
<protein>
    <submittedName>
        <fullName evidence="1">DUF4359 domain-containing protein</fullName>
    </submittedName>
</protein>
<keyword evidence="2" id="KW-1185">Reference proteome</keyword>
<evidence type="ECO:0000313" key="2">
    <source>
        <dbReference type="Proteomes" id="UP000249375"/>
    </source>
</evidence>
<dbReference type="OrthoDB" id="1072046at2"/>
<dbReference type="RefSeq" id="WP_111899248.1">
    <property type="nucleotide sequence ID" value="NZ_CP033459.1"/>
</dbReference>
<dbReference type="AlphaFoldDB" id="A0A5P8E7R6"/>
<reference evidence="1 2" key="1">
    <citation type="submission" date="2018-11" db="EMBL/GenBank/DDBJ databases">
        <authorList>
            <person name="Na S.W."/>
            <person name="Baik M."/>
        </authorList>
    </citation>
    <scope>NUCLEOTIDE SEQUENCE [LARGE SCALE GENOMIC DNA]</scope>
    <source>
        <strain evidence="1 2">E39</strain>
    </source>
</reference>
<sequence>MKKVIITIIVAAVFIIAAVTNPSLYDHRETVRQILKTQADKIAEKKTEGITDKVVSGVIGTDISTGKVGETIDGVVREVTGAVIGKVADVGVDEEIGRENYVFFSLTTLKWKGEKKKVGIGIFGNVFLFADVDEYVDKHI</sequence>